<dbReference type="Proteomes" id="UP000475928">
    <property type="component" value="Unassembled WGS sequence"/>
</dbReference>
<comment type="caution">
    <text evidence="3">The sequence shown here is derived from an EMBL/GenBank/DDBJ whole genome shotgun (WGS) entry which is preliminary data.</text>
</comment>
<keyword evidence="1" id="KW-0175">Coiled coil</keyword>
<feature type="region of interest" description="Disordered" evidence="2">
    <location>
        <begin position="25"/>
        <end position="64"/>
    </location>
</feature>
<keyword evidence="4" id="KW-1185">Reference proteome</keyword>
<feature type="region of interest" description="Disordered" evidence="2">
    <location>
        <begin position="464"/>
        <end position="485"/>
    </location>
</feature>
<feature type="compositionally biased region" description="Basic residues" evidence="2">
    <location>
        <begin position="40"/>
        <end position="50"/>
    </location>
</feature>
<dbReference type="EMBL" id="BLLH01000011">
    <property type="protein sequence ID" value="GFH41256.1"/>
    <property type="molecule type" value="Genomic_DNA"/>
</dbReference>
<name>A0A6A0B8T8_9LACT</name>
<sequence>MVSLFKKQDIEKTPNELIVERVINTTLNGESDEENGSDKKAKKAKIKKDKPKKDKQSKGFGLLGKKKEKQNSDVDLLAGEPEVGDKPEVLSSYGFKASNLEYKFENAIKEITERTLDEYSLVETTDYIPLIIFKLDENSFERANGSLNANAINLIKQKYFIPLDWYQAGINQVAVILSDSFTKNLNLIFKDLVNIKAVLGVAEDFQIYELDQVIDVDYLNNLSENVVNNENATFSYDSKEDRWDIVIVGDDNNVVVDEAVQQPALSVVPDPVSEEVLPIIDDIDDDFEVVIDEPEESAVNSNSVDIEQLKAEVETQVRAEKEHEIEQLKAEENEKINQVLVEEAQKRSALEVELIAKEDALRAKEAEISREKEVRDAELEAMKLRIAELEKKDESPVVSEIAETEIEPSESFDDDLKDEFEDELEMLLADAEESVLKVETEPVQETIQEEPEELVQVLIQEPIQEESEETDSDLADSTSSDNSNVDLANPLAFDNMPEEQVKALFEQMALKAGYDLSLMQSVDSSGNIIGKTETIDISEVFDEEDYLASVPSHMSGYKDVLVEDAKAFVTELIKENPTSSSDDLKETFNRTTAELFVGIEEAKSGMDNDVIELTQNGFPTYLTEALKYSIDEQERFSIETSKEEYESLISKYRKKYLDSTKEYDKDYRVKFDDLVKRQDSIAEEYFQDHLQVALERLKEESNAYVQAKLDVTRLDRDRHARKMQRYYSEMLKDDTLALRKGVVRMIIKRQYDADAAKKIE</sequence>
<dbReference type="AlphaFoldDB" id="A0A6A0B8T8"/>
<proteinExistence type="predicted"/>
<evidence type="ECO:0000256" key="1">
    <source>
        <dbReference type="SAM" id="Coils"/>
    </source>
</evidence>
<feature type="coiled-coil region" evidence="1">
    <location>
        <begin position="306"/>
        <end position="392"/>
    </location>
</feature>
<evidence type="ECO:0000256" key="2">
    <source>
        <dbReference type="SAM" id="MobiDB-lite"/>
    </source>
</evidence>
<accession>A0A6A0B8T8</accession>
<dbReference type="RefSeq" id="WP_172357543.1">
    <property type="nucleotide sequence ID" value="NZ_BLLH01000011.1"/>
</dbReference>
<gene>
    <name evidence="3" type="ORF">Hs20B_16540</name>
</gene>
<organism evidence="3 4">
    <name type="scientific">Pseudolactococcus insecticola</name>
    <dbReference type="NCBI Taxonomy" id="2709158"/>
    <lineage>
        <taxon>Bacteria</taxon>
        <taxon>Bacillati</taxon>
        <taxon>Bacillota</taxon>
        <taxon>Bacilli</taxon>
        <taxon>Lactobacillales</taxon>
        <taxon>Streptococcaceae</taxon>
        <taxon>Pseudolactococcus</taxon>
    </lineage>
</organism>
<feature type="compositionally biased region" description="Acidic residues" evidence="2">
    <location>
        <begin position="464"/>
        <end position="474"/>
    </location>
</feature>
<feature type="compositionally biased region" description="Low complexity" evidence="2">
    <location>
        <begin position="475"/>
        <end position="484"/>
    </location>
</feature>
<evidence type="ECO:0000313" key="3">
    <source>
        <dbReference type="EMBL" id="GFH41256.1"/>
    </source>
</evidence>
<evidence type="ECO:0000313" key="4">
    <source>
        <dbReference type="Proteomes" id="UP000475928"/>
    </source>
</evidence>
<protein>
    <submittedName>
        <fullName evidence="3">Uncharacterized protein</fullName>
    </submittedName>
</protein>
<reference evidence="3 4" key="1">
    <citation type="submission" date="2020-02" db="EMBL/GenBank/DDBJ databases">
        <title>Draft genome sequence of Lactococcus sp. Hs20B0-1.</title>
        <authorList>
            <person name="Noda S."/>
            <person name="Yuki M."/>
            <person name="Ohkuma M."/>
        </authorList>
    </citation>
    <scope>NUCLEOTIDE SEQUENCE [LARGE SCALE GENOMIC DNA]</scope>
    <source>
        <strain evidence="3 4">Hs20B0-1</strain>
    </source>
</reference>